<evidence type="ECO:0000256" key="9">
    <source>
        <dbReference type="ARBA" id="ARBA00023239"/>
    </source>
</evidence>
<dbReference type="Pfam" id="PF00211">
    <property type="entry name" value="Guanylate_cyc"/>
    <property type="match status" value="1"/>
</dbReference>
<keyword evidence="7 13" id="KW-0472">Membrane</keyword>
<dbReference type="GO" id="GO:0004672">
    <property type="term" value="F:protein kinase activity"/>
    <property type="evidence" value="ECO:0007669"/>
    <property type="project" value="InterPro"/>
</dbReference>
<dbReference type="Gene3D" id="1.10.510.10">
    <property type="entry name" value="Transferase(Phosphotransferase) domain 1"/>
    <property type="match status" value="1"/>
</dbReference>
<dbReference type="InterPro" id="IPR018297">
    <property type="entry name" value="A/G_cyclase_CS"/>
</dbReference>
<dbReference type="SMART" id="SM00044">
    <property type="entry name" value="CYCc"/>
    <property type="match status" value="1"/>
</dbReference>
<dbReference type="InterPro" id="IPR028082">
    <property type="entry name" value="Peripla_BP_I"/>
</dbReference>
<dbReference type="PROSITE" id="PS50125">
    <property type="entry name" value="GUANYLATE_CYCLASE_2"/>
    <property type="match status" value="1"/>
</dbReference>
<dbReference type="PANTHER" id="PTHR11920:SF494">
    <property type="entry name" value="ATRIAL NATRIURETIC PEPTIDE RECEPTOR 2"/>
    <property type="match status" value="1"/>
</dbReference>
<evidence type="ECO:0000313" key="17">
    <source>
        <dbReference type="EMBL" id="GAU96048.1"/>
    </source>
</evidence>
<evidence type="ECO:0000256" key="13">
    <source>
        <dbReference type="SAM" id="Phobius"/>
    </source>
</evidence>
<dbReference type="InterPro" id="IPR001828">
    <property type="entry name" value="ANF_lig-bd_rcpt"/>
</dbReference>
<dbReference type="GO" id="GO:0007168">
    <property type="term" value="P:receptor guanylyl cyclase signaling pathway"/>
    <property type="evidence" value="ECO:0007669"/>
    <property type="project" value="TreeGrafter"/>
</dbReference>
<dbReference type="Gene3D" id="3.40.50.2300">
    <property type="match status" value="1"/>
</dbReference>
<sequence>MCTHSRVCCLILWNSYIQVSALRHGYTNGEYVYLALDTFRDDILGPNGWKQNDKYDKEARSAYDSLIVLTLRNTVNEPRYQEFANAVRDTAARKYPLMTVVLNYYVASFYDSILLYALSVNETLALNHSIGKDNIDELAGKYWNRTFPGATGEVYINPVGDRNDDHAIYDLDPDGVYRVAAEFYGYKDIRYPNYMFDQVKPLTWSNPSNTPPLNEPICGYLGDAAICDYSGQNLGIALGVVGSLLLIGCIAGAIAFRILKRRAELAQLDVLGTWREVDKPQIAIAKKLAKEVEAMGSHVSVEHNKLLDDYSYFGPQTVNATFRGIRVIVRICEKDHVIINRSVLVEVKTVRAIQDDNVARLLGLCAGPQRVAVMYEYCAKGSLFDLLAADAVKLDWVFRFSIIKDIVNGLLAITTSPLYCHGRLTSRCVFIDGHFVGKVGDYGLPSFFARTIPFTQDSQFCASLLWTAPELLVRPFDGGTQEGDVYSFAIILQETIMRDKPYGSYDLSPEVIIAKLQKKSSKGFRPKVDASQCPPEISVLTKQCWANNPMERPRLAQIKSVMKESERAAGEQGSILDTLIRRMENYTLDLEHIVEEKAQQFLIEKEKSEALLNQILPRVVVEQLKRGEQVKPESFDSVTVFYTDIVSFTTLSSQSTPTEVVDLLNDLYTVFDTCIAKFDAYKVETIGDCYVVASGVPDRNGTLHAREICRLALHLLEQIKIFKIRHRPDEQLKVRLGAHTGSVVSGVVGLVMPRFCLFGETVTIANKMESTSQAMRIQISFTCEKLVQTHGRFDVEEREEDVRINEKLAIKTFWLNRELPS</sequence>
<evidence type="ECO:0000313" key="18">
    <source>
        <dbReference type="Proteomes" id="UP000186922"/>
    </source>
</evidence>
<dbReference type="Pfam" id="PF07714">
    <property type="entry name" value="PK_Tyr_Ser-Thr"/>
    <property type="match status" value="1"/>
</dbReference>
<feature type="domain" description="Guanylate cyclase" evidence="16">
    <location>
        <begin position="639"/>
        <end position="769"/>
    </location>
</feature>
<dbReference type="PROSITE" id="PS50011">
    <property type="entry name" value="PROTEIN_KINASE_DOM"/>
    <property type="match status" value="1"/>
</dbReference>
<organism evidence="17 18">
    <name type="scientific">Ramazzottius varieornatus</name>
    <name type="common">Water bear</name>
    <name type="synonym">Tardigrade</name>
    <dbReference type="NCBI Taxonomy" id="947166"/>
    <lineage>
        <taxon>Eukaryota</taxon>
        <taxon>Metazoa</taxon>
        <taxon>Ecdysozoa</taxon>
        <taxon>Tardigrada</taxon>
        <taxon>Eutardigrada</taxon>
        <taxon>Parachela</taxon>
        <taxon>Hypsibioidea</taxon>
        <taxon>Ramazzottiidae</taxon>
        <taxon>Ramazzottius</taxon>
    </lineage>
</organism>
<keyword evidence="14" id="KW-0732">Signal</keyword>
<dbReference type="CDD" id="cd07302">
    <property type="entry name" value="CHD"/>
    <property type="match status" value="1"/>
</dbReference>
<dbReference type="SUPFAM" id="SSF55073">
    <property type="entry name" value="Nucleotide cyclase"/>
    <property type="match status" value="1"/>
</dbReference>
<keyword evidence="10 12" id="KW-0141">cGMP biosynthesis</keyword>
<evidence type="ECO:0000256" key="3">
    <source>
        <dbReference type="ARBA" id="ARBA00012202"/>
    </source>
</evidence>
<dbReference type="AlphaFoldDB" id="A0A1D1VC14"/>
<keyword evidence="18" id="KW-1185">Reference proteome</keyword>
<evidence type="ECO:0000256" key="2">
    <source>
        <dbReference type="ARBA" id="ARBA00004479"/>
    </source>
</evidence>
<feature type="chain" id="PRO_5008898263" description="Guanylate cyclase" evidence="14">
    <location>
        <begin position="22"/>
        <end position="821"/>
    </location>
</feature>
<keyword evidence="8" id="KW-0325">Glycoprotein</keyword>
<protein>
    <recommendedName>
        <fullName evidence="3 12">Guanylate cyclase</fullName>
        <ecNumber evidence="3 12">4.6.1.2</ecNumber>
    </recommendedName>
</protein>
<evidence type="ECO:0000256" key="5">
    <source>
        <dbReference type="ARBA" id="ARBA00022741"/>
    </source>
</evidence>
<dbReference type="InterPro" id="IPR011009">
    <property type="entry name" value="Kinase-like_dom_sf"/>
</dbReference>
<dbReference type="InterPro" id="IPR050401">
    <property type="entry name" value="Cyclic_nucleotide_synthase"/>
</dbReference>
<evidence type="ECO:0000256" key="1">
    <source>
        <dbReference type="ARBA" id="ARBA00001436"/>
    </source>
</evidence>
<evidence type="ECO:0000259" key="15">
    <source>
        <dbReference type="PROSITE" id="PS50011"/>
    </source>
</evidence>
<dbReference type="OrthoDB" id="10053023at2759"/>
<keyword evidence="9 11" id="KW-0456">Lyase</keyword>
<dbReference type="Gene3D" id="3.30.70.1230">
    <property type="entry name" value="Nucleotide cyclase"/>
    <property type="match status" value="1"/>
</dbReference>
<dbReference type="CDD" id="cd06352">
    <property type="entry name" value="PBP1_NPR_GC-like"/>
    <property type="match status" value="1"/>
</dbReference>
<keyword evidence="4 13" id="KW-0812">Transmembrane</keyword>
<comment type="similarity">
    <text evidence="11">Belongs to the adenylyl cyclase class-4/guanylyl cyclase family.</text>
</comment>
<evidence type="ECO:0000259" key="16">
    <source>
        <dbReference type="PROSITE" id="PS50125"/>
    </source>
</evidence>
<dbReference type="GO" id="GO:0035556">
    <property type="term" value="P:intracellular signal transduction"/>
    <property type="evidence" value="ECO:0007669"/>
    <property type="project" value="InterPro"/>
</dbReference>
<evidence type="ECO:0000256" key="6">
    <source>
        <dbReference type="ARBA" id="ARBA00022989"/>
    </source>
</evidence>
<dbReference type="InterPro" id="IPR001054">
    <property type="entry name" value="A/G_cyclase"/>
</dbReference>
<reference evidence="17 18" key="1">
    <citation type="journal article" date="2016" name="Nat. Commun.">
        <title>Extremotolerant tardigrade genome and improved radiotolerance of human cultured cells by tardigrade-unique protein.</title>
        <authorList>
            <person name="Hashimoto T."/>
            <person name="Horikawa D.D."/>
            <person name="Saito Y."/>
            <person name="Kuwahara H."/>
            <person name="Kozuka-Hata H."/>
            <person name="Shin-I T."/>
            <person name="Minakuchi Y."/>
            <person name="Ohishi K."/>
            <person name="Motoyama A."/>
            <person name="Aizu T."/>
            <person name="Enomoto A."/>
            <person name="Kondo K."/>
            <person name="Tanaka S."/>
            <person name="Hara Y."/>
            <person name="Koshikawa S."/>
            <person name="Sagara H."/>
            <person name="Miura T."/>
            <person name="Yokobori S."/>
            <person name="Miyagawa K."/>
            <person name="Suzuki Y."/>
            <person name="Kubo T."/>
            <person name="Oyama M."/>
            <person name="Kohara Y."/>
            <person name="Fujiyama A."/>
            <person name="Arakawa K."/>
            <person name="Katayama T."/>
            <person name="Toyoda A."/>
            <person name="Kunieda T."/>
        </authorList>
    </citation>
    <scope>NUCLEOTIDE SEQUENCE [LARGE SCALE GENOMIC DNA]</scope>
    <source>
        <strain evidence="17 18">YOKOZUNA-1</strain>
    </source>
</reference>
<dbReference type="GO" id="GO:0001653">
    <property type="term" value="F:peptide receptor activity"/>
    <property type="evidence" value="ECO:0007669"/>
    <property type="project" value="TreeGrafter"/>
</dbReference>
<evidence type="ECO:0000256" key="12">
    <source>
        <dbReference type="RuleBase" id="RU003431"/>
    </source>
</evidence>
<feature type="signal peptide" evidence="14">
    <location>
        <begin position="1"/>
        <end position="21"/>
    </location>
</feature>
<evidence type="ECO:0000256" key="14">
    <source>
        <dbReference type="SAM" id="SignalP"/>
    </source>
</evidence>
<accession>A0A1D1VC14</accession>
<evidence type="ECO:0000256" key="8">
    <source>
        <dbReference type="ARBA" id="ARBA00023180"/>
    </source>
</evidence>
<feature type="domain" description="Protein kinase" evidence="15">
    <location>
        <begin position="289"/>
        <end position="562"/>
    </location>
</feature>
<proteinExistence type="inferred from homology"/>
<dbReference type="GO" id="GO:0005524">
    <property type="term" value="F:ATP binding"/>
    <property type="evidence" value="ECO:0007669"/>
    <property type="project" value="InterPro"/>
</dbReference>
<evidence type="ECO:0000256" key="4">
    <source>
        <dbReference type="ARBA" id="ARBA00022692"/>
    </source>
</evidence>
<dbReference type="InterPro" id="IPR029787">
    <property type="entry name" value="Nucleotide_cyclase"/>
</dbReference>
<dbReference type="EC" id="4.6.1.2" evidence="3 12"/>
<feature type="transmembrane region" description="Helical" evidence="13">
    <location>
        <begin position="234"/>
        <end position="256"/>
    </location>
</feature>
<dbReference type="PROSITE" id="PS00452">
    <property type="entry name" value="GUANYLATE_CYCLASE_1"/>
    <property type="match status" value="1"/>
</dbReference>
<dbReference type="PANTHER" id="PTHR11920">
    <property type="entry name" value="GUANYLYL CYCLASE"/>
    <property type="match status" value="1"/>
</dbReference>
<dbReference type="SUPFAM" id="SSF56112">
    <property type="entry name" value="Protein kinase-like (PK-like)"/>
    <property type="match status" value="1"/>
</dbReference>
<comment type="subcellular location">
    <subcellularLocation>
        <location evidence="2">Membrane</location>
        <topology evidence="2">Single-pass type I membrane protein</topology>
    </subcellularLocation>
</comment>
<dbReference type="EMBL" id="BDGG01000003">
    <property type="protein sequence ID" value="GAU96048.1"/>
    <property type="molecule type" value="Genomic_DNA"/>
</dbReference>
<dbReference type="Proteomes" id="UP000186922">
    <property type="component" value="Unassembled WGS sequence"/>
</dbReference>
<evidence type="ECO:0000256" key="7">
    <source>
        <dbReference type="ARBA" id="ARBA00023136"/>
    </source>
</evidence>
<comment type="catalytic activity">
    <reaction evidence="1 12">
        <text>GTP = 3',5'-cyclic GMP + diphosphate</text>
        <dbReference type="Rhea" id="RHEA:13665"/>
        <dbReference type="ChEBI" id="CHEBI:33019"/>
        <dbReference type="ChEBI" id="CHEBI:37565"/>
        <dbReference type="ChEBI" id="CHEBI:57746"/>
        <dbReference type="EC" id="4.6.1.2"/>
    </reaction>
</comment>
<dbReference type="STRING" id="947166.A0A1D1VC14"/>
<keyword evidence="6 13" id="KW-1133">Transmembrane helix</keyword>
<comment type="caution">
    <text evidence="17">The sequence shown here is derived from an EMBL/GenBank/DDBJ whole genome shotgun (WGS) entry which is preliminary data.</text>
</comment>
<keyword evidence="5" id="KW-0547">Nucleotide-binding</keyword>
<gene>
    <name evidence="17" type="primary">RvY_07549-1</name>
    <name evidence="17" type="synonym">RvY_07549.1</name>
    <name evidence="17" type="ORF">RvY_07549</name>
</gene>
<dbReference type="FunFam" id="3.30.70.1230:FF:000030">
    <property type="entry name" value="Si:ch211-215j19.12"/>
    <property type="match status" value="1"/>
</dbReference>
<dbReference type="SUPFAM" id="SSF53822">
    <property type="entry name" value="Periplasmic binding protein-like I"/>
    <property type="match status" value="1"/>
</dbReference>
<evidence type="ECO:0000256" key="11">
    <source>
        <dbReference type="RuleBase" id="RU000405"/>
    </source>
</evidence>
<dbReference type="Pfam" id="PF01094">
    <property type="entry name" value="ANF_receptor"/>
    <property type="match status" value="1"/>
</dbReference>
<dbReference type="GO" id="GO:0004383">
    <property type="term" value="F:guanylate cyclase activity"/>
    <property type="evidence" value="ECO:0007669"/>
    <property type="project" value="UniProtKB-EC"/>
</dbReference>
<dbReference type="GO" id="GO:0004016">
    <property type="term" value="F:adenylate cyclase activity"/>
    <property type="evidence" value="ECO:0007669"/>
    <property type="project" value="TreeGrafter"/>
</dbReference>
<dbReference type="InterPro" id="IPR000719">
    <property type="entry name" value="Prot_kinase_dom"/>
</dbReference>
<dbReference type="GO" id="GO:0005886">
    <property type="term" value="C:plasma membrane"/>
    <property type="evidence" value="ECO:0007669"/>
    <property type="project" value="TreeGrafter"/>
</dbReference>
<dbReference type="InterPro" id="IPR001245">
    <property type="entry name" value="Ser-Thr/Tyr_kinase_cat_dom"/>
</dbReference>
<evidence type="ECO:0000256" key="10">
    <source>
        <dbReference type="ARBA" id="ARBA00023293"/>
    </source>
</evidence>
<name>A0A1D1VC14_RAMVA</name>